<gene>
    <name evidence="2" type="ORF">Taro_005425</name>
</gene>
<dbReference type="Proteomes" id="UP000652761">
    <property type="component" value="Unassembled WGS sequence"/>
</dbReference>
<reference evidence="2" key="1">
    <citation type="submission" date="2017-07" db="EMBL/GenBank/DDBJ databases">
        <title>Taro Niue Genome Assembly and Annotation.</title>
        <authorList>
            <person name="Atibalentja N."/>
            <person name="Keating K."/>
            <person name="Fields C.J."/>
        </authorList>
    </citation>
    <scope>NUCLEOTIDE SEQUENCE</scope>
    <source>
        <strain evidence="2">Niue_2</strain>
        <tissue evidence="2">Leaf</tissue>
    </source>
</reference>
<feature type="region of interest" description="Disordered" evidence="1">
    <location>
        <begin position="1"/>
        <end position="61"/>
    </location>
</feature>
<organism evidence="2 3">
    <name type="scientific">Colocasia esculenta</name>
    <name type="common">Wild taro</name>
    <name type="synonym">Arum esculentum</name>
    <dbReference type="NCBI Taxonomy" id="4460"/>
    <lineage>
        <taxon>Eukaryota</taxon>
        <taxon>Viridiplantae</taxon>
        <taxon>Streptophyta</taxon>
        <taxon>Embryophyta</taxon>
        <taxon>Tracheophyta</taxon>
        <taxon>Spermatophyta</taxon>
        <taxon>Magnoliopsida</taxon>
        <taxon>Liliopsida</taxon>
        <taxon>Araceae</taxon>
        <taxon>Aroideae</taxon>
        <taxon>Colocasieae</taxon>
        <taxon>Colocasia</taxon>
    </lineage>
</organism>
<evidence type="ECO:0000313" key="3">
    <source>
        <dbReference type="Proteomes" id="UP000652761"/>
    </source>
</evidence>
<feature type="compositionally biased region" description="Basic and acidic residues" evidence="1">
    <location>
        <begin position="31"/>
        <end position="48"/>
    </location>
</feature>
<dbReference type="AlphaFoldDB" id="A0A843TUI3"/>
<proteinExistence type="predicted"/>
<protein>
    <submittedName>
        <fullName evidence="2">Uncharacterized protein</fullName>
    </submittedName>
</protein>
<evidence type="ECO:0000313" key="2">
    <source>
        <dbReference type="EMBL" id="MQL73083.1"/>
    </source>
</evidence>
<accession>A0A843TUI3</accession>
<evidence type="ECO:0000256" key="1">
    <source>
        <dbReference type="SAM" id="MobiDB-lite"/>
    </source>
</evidence>
<keyword evidence="3" id="KW-1185">Reference proteome</keyword>
<sequence length="61" mass="6641">MVQPTRQPCGNPWSEEIYGGLGEKAPVRKATGRDQKATQGCEHRDGDVRSGSLIATERMSP</sequence>
<name>A0A843TUI3_COLES</name>
<dbReference type="EMBL" id="NMUH01000153">
    <property type="protein sequence ID" value="MQL73083.1"/>
    <property type="molecule type" value="Genomic_DNA"/>
</dbReference>
<comment type="caution">
    <text evidence="2">The sequence shown here is derived from an EMBL/GenBank/DDBJ whole genome shotgun (WGS) entry which is preliminary data.</text>
</comment>